<gene>
    <name evidence="4" type="ORF">BN1723_002202</name>
</gene>
<feature type="non-terminal residue" evidence="4">
    <location>
        <position position="414"/>
    </location>
</feature>
<name>A0A0G4KZ51_VERLO</name>
<feature type="chain" id="PRO_5002566032" description="DUF7492 domain-containing protein" evidence="2">
    <location>
        <begin position="27"/>
        <end position="414"/>
    </location>
</feature>
<evidence type="ECO:0000256" key="2">
    <source>
        <dbReference type="SAM" id="SignalP"/>
    </source>
</evidence>
<dbReference type="Pfam" id="PF24320">
    <property type="entry name" value="DUF7492"/>
    <property type="match status" value="1"/>
</dbReference>
<evidence type="ECO:0000259" key="3">
    <source>
        <dbReference type="Pfam" id="PF24320"/>
    </source>
</evidence>
<proteinExistence type="predicted"/>
<dbReference type="EMBL" id="CVQI01005557">
    <property type="protein sequence ID" value="CRK15044.1"/>
    <property type="molecule type" value="Genomic_DNA"/>
</dbReference>
<feature type="signal peptide" evidence="2">
    <location>
        <begin position="1"/>
        <end position="26"/>
    </location>
</feature>
<protein>
    <recommendedName>
        <fullName evidence="3">DUF7492 domain-containing protein</fullName>
    </recommendedName>
</protein>
<feature type="domain" description="DUF7492" evidence="3">
    <location>
        <begin position="25"/>
        <end position="230"/>
    </location>
</feature>
<evidence type="ECO:0000313" key="5">
    <source>
        <dbReference type="Proteomes" id="UP000045706"/>
    </source>
</evidence>
<keyword evidence="2" id="KW-0732">Signal</keyword>
<dbReference type="InterPro" id="IPR055915">
    <property type="entry name" value="DUF7492"/>
</dbReference>
<organism evidence="4 5">
    <name type="scientific">Verticillium longisporum</name>
    <name type="common">Verticillium dahliae var. longisporum</name>
    <dbReference type="NCBI Taxonomy" id="100787"/>
    <lineage>
        <taxon>Eukaryota</taxon>
        <taxon>Fungi</taxon>
        <taxon>Dikarya</taxon>
        <taxon>Ascomycota</taxon>
        <taxon>Pezizomycotina</taxon>
        <taxon>Sordariomycetes</taxon>
        <taxon>Hypocreomycetidae</taxon>
        <taxon>Glomerellales</taxon>
        <taxon>Plectosphaerellaceae</taxon>
        <taxon>Verticillium</taxon>
    </lineage>
</organism>
<feature type="compositionally biased region" description="Polar residues" evidence="1">
    <location>
        <begin position="343"/>
        <end position="358"/>
    </location>
</feature>
<evidence type="ECO:0000313" key="4">
    <source>
        <dbReference type="EMBL" id="CRK15044.1"/>
    </source>
</evidence>
<sequence>MVAIKALGKTGALLAAVLLGPQLANSHSWVERLNRIASNGTMVEPAGFAAGFSGRGAGFSDVAITNDVSGAGLPLCKQPVTAPQNPNFPILTAAPGDQIAVRYLENGHVTNLEPGRLAHGGVVYIYGTTDPRPDDTLANIHLKWTPDGKGGDGRGKLLATRKYDDGRCYEANGFDLSGKRQDEFPVQTNELTGPNNWCQNDVSLAKDLPQGTQYTLYWVWNWPRLDTENKEVVVSDIHAVYPKGEAPAGRKDLEGDHVKVAQIYSSCAMINIEGETIFQQAGNDSDSSAHFASSGLGQGVRVKDDDFITNPADYNGIAIADQLENPFIVAIDGMGGGPEQGVPTASPSAGTDIPTTTPVGGIRTVTVTAEPTTVYATATVTAGAGNAGGPPTVTPFMPRHNLRGRASWEFGANN</sequence>
<reference evidence="5" key="1">
    <citation type="submission" date="2015-05" db="EMBL/GenBank/DDBJ databases">
        <authorList>
            <person name="Fogelqvist Johan"/>
        </authorList>
    </citation>
    <scope>NUCLEOTIDE SEQUENCE [LARGE SCALE GENOMIC DNA]</scope>
</reference>
<dbReference type="Proteomes" id="UP000045706">
    <property type="component" value="Unassembled WGS sequence"/>
</dbReference>
<feature type="region of interest" description="Disordered" evidence="1">
    <location>
        <begin position="338"/>
        <end position="360"/>
    </location>
</feature>
<dbReference type="AlphaFoldDB" id="A0A0G4KZ51"/>
<evidence type="ECO:0000256" key="1">
    <source>
        <dbReference type="SAM" id="MobiDB-lite"/>
    </source>
</evidence>
<accession>A0A0G4KZ51</accession>